<gene>
    <name evidence="2" type="ORF">GGX14DRAFT_592994</name>
</gene>
<keyword evidence="1" id="KW-1133">Transmembrane helix</keyword>
<evidence type="ECO:0000313" key="2">
    <source>
        <dbReference type="EMBL" id="KAJ7193233.1"/>
    </source>
</evidence>
<evidence type="ECO:0000256" key="1">
    <source>
        <dbReference type="SAM" id="Phobius"/>
    </source>
</evidence>
<accession>A0AAD6URZ3</accession>
<keyword evidence="1" id="KW-0472">Membrane</keyword>
<feature type="transmembrane region" description="Helical" evidence="1">
    <location>
        <begin position="164"/>
        <end position="184"/>
    </location>
</feature>
<keyword evidence="3" id="KW-1185">Reference proteome</keyword>
<reference evidence="2" key="1">
    <citation type="submission" date="2023-03" db="EMBL/GenBank/DDBJ databases">
        <title>Massive genome expansion in bonnet fungi (Mycena s.s.) driven by repeated elements and novel gene families across ecological guilds.</title>
        <authorList>
            <consortium name="Lawrence Berkeley National Laboratory"/>
            <person name="Harder C.B."/>
            <person name="Miyauchi S."/>
            <person name="Viragh M."/>
            <person name="Kuo A."/>
            <person name="Thoen E."/>
            <person name="Andreopoulos B."/>
            <person name="Lu D."/>
            <person name="Skrede I."/>
            <person name="Drula E."/>
            <person name="Henrissat B."/>
            <person name="Morin E."/>
            <person name="Kohler A."/>
            <person name="Barry K."/>
            <person name="LaButti K."/>
            <person name="Morin E."/>
            <person name="Salamov A."/>
            <person name="Lipzen A."/>
            <person name="Mereny Z."/>
            <person name="Hegedus B."/>
            <person name="Baldrian P."/>
            <person name="Stursova M."/>
            <person name="Weitz H."/>
            <person name="Taylor A."/>
            <person name="Grigoriev I.V."/>
            <person name="Nagy L.G."/>
            <person name="Martin F."/>
            <person name="Kauserud H."/>
        </authorList>
    </citation>
    <scope>NUCLEOTIDE SEQUENCE</scope>
    <source>
        <strain evidence="2">9144</strain>
    </source>
</reference>
<feature type="transmembrane region" description="Helical" evidence="1">
    <location>
        <begin position="54"/>
        <end position="78"/>
    </location>
</feature>
<name>A0AAD6URZ3_9AGAR</name>
<dbReference type="EMBL" id="JARJCW010000110">
    <property type="protein sequence ID" value="KAJ7193233.1"/>
    <property type="molecule type" value="Genomic_DNA"/>
</dbReference>
<feature type="transmembrane region" description="Helical" evidence="1">
    <location>
        <begin position="6"/>
        <end position="33"/>
    </location>
</feature>
<comment type="caution">
    <text evidence="2">The sequence shown here is derived from an EMBL/GenBank/DDBJ whole genome shotgun (WGS) entry which is preliminary data.</text>
</comment>
<dbReference type="AlphaFoldDB" id="A0AAD6URZ3"/>
<proteinExistence type="predicted"/>
<sequence length="313" mass="35045">MLRSLLVMQVATVVLESMLYGVYLALFVIYCYLQLWRQDRIEFGRLWGSPTGTSTLAILALCTAQWILTVIRFFSAFLGSPNIDAISQYYLQHSPVQVAITDLPVITILVGDAVIIHRLWIIWNDNLYVTALAVLLWLGLLITFCVEIYASIAHSVAISTGWTTTSWSLTVTISIYFLIAWRTWRACQAIEGAKPLMSILAVLVESAAIYTYVPDQPSRLAITFNIEFSAWIIFFGVVFQRRSHLLVIAQQLTTPLIGIVNMLIHIRVARGRSLDLSRASVVLTSDVSVFAAGTLDMEYELENVAAYAPRTSK</sequence>
<organism evidence="2 3">
    <name type="scientific">Mycena pura</name>
    <dbReference type="NCBI Taxonomy" id="153505"/>
    <lineage>
        <taxon>Eukaryota</taxon>
        <taxon>Fungi</taxon>
        <taxon>Dikarya</taxon>
        <taxon>Basidiomycota</taxon>
        <taxon>Agaricomycotina</taxon>
        <taxon>Agaricomycetes</taxon>
        <taxon>Agaricomycetidae</taxon>
        <taxon>Agaricales</taxon>
        <taxon>Marasmiineae</taxon>
        <taxon>Mycenaceae</taxon>
        <taxon>Mycena</taxon>
    </lineage>
</organism>
<feature type="transmembrane region" description="Helical" evidence="1">
    <location>
        <begin position="127"/>
        <end position="152"/>
    </location>
</feature>
<evidence type="ECO:0000313" key="3">
    <source>
        <dbReference type="Proteomes" id="UP001219525"/>
    </source>
</evidence>
<feature type="transmembrane region" description="Helical" evidence="1">
    <location>
        <begin position="98"/>
        <end position="120"/>
    </location>
</feature>
<dbReference type="Proteomes" id="UP001219525">
    <property type="component" value="Unassembled WGS sequence"/>
</dbReference>
<feature type="transmembrane region" description="Helical" evidence="1">
    <location>
        <begin position="219"/>
        <end position="239"/>
    </location>
</feature>
<keyword evidence="1" id="KW-0812">Transmembrane</keyword>
<feature type="transmembrane region" description="Helical" evidence="1">
    <location>
        <begin position="196"/>
        <end position="213"/>
    </location>
</feature>
<protein>
    <submittedName>
        <fullName evidence="2">Uncharacterized protein</fullName>
    </submittedName>
</protein>